<sequence>MYGNVPYCGPTSEQLRPGSIIQAKGQSQPDSNFFAISLQCGSSLNFNDDVALYLSLAFSPPPRIIRNSLISGQWGPEESFGGFPTNPGAPFEILISIEPNEYRIAINGQHFTEYHHRLPFERITHVSLTGDARIDSFSIWYTNNHQMGSSSGNYPGLYPPIPSELAAPPPYNNPGYGFEGQQGGMPPYPTGQIPYPTGQAPYPSGPQYPQAYPPSVQPSMPGNYPNQQPYYPTASGSSYPYDQQESTKNKSSSGGGGIGNMLGGALTGVAGGIATHAISKKLFGKHHSRSMVPGIVSGVAGNVLSGGGIGGGHHPKHKHKKSSAAIPIAGLAAGAGAAALGATLLGKAFKHKHKGSWSHKGWGGRHSSSSSSSEEEE</sequence>
<dbReference type="Proteomes" id="UP000887458">
    <property type="component" value="Unassembled WGS sequence"/>
</dbReference>
<feature type="region of interest" description="Disordered" evidence="3">
    <location>
        <begin position="175"/>
        <end position="255"/>
    </location>
</feature>
<keyword evidence="7" id="KW-1185">Reference proteome</keyword>
<dbReference type="InterPro" id="IPR013320">
    <property type="entry name" value="ConA-like_dom_sf"/>
</dbReference>
<dbReference type="PANTHER" id="PTHR11346:SF176">
    <property type="entry name" value="32 KDA BETA-GALACTOSIDE-BINDING LECTIN LEC-3"/>
    <property type="match status" value="1"/>
</dbReference>
<feature type="domain" description="Galectin" evidence="5">
    <location>
        <begin position="7"/>
        <end position="140"/>
    </location>
</feature>
<dbReference type="SMART" id="SM00908">
    <property type="entry name" value="Gal-bind_lectin"/>
    <property type="match status" value="1"/>
</dbReference>
<evidence type="ECO:0000259" key="5">
    <source>
        <dbReference type="PROSITE" id="PS51304"/>
    </source>
</evidence>
<organism evidence="6 7">
    <name type="scientific">Dermatophagoides pteronyssinus</name>
    <name type="common">European house dust mite</name>
    <dbReference type="NCBI Taxonomy" id="6956"/>
    <lineage>
        <taxon>Eukaryota</taxon>
        <taxon>Metazoa</taxon>
        <taxon>Ecdysozoa</taxon>
        <taxon>Arthropoda</taxon>
        <taxon>Chelicerata</taxon>
        <taxon>Arachnida</taxon>
        <taxon>Acari</taxon>
        <taxon>Acariformes</taxon>
        <taxon>Sarcoptiformes</taxon>
        <taxon>Astigmata</taxon>
        <taxon>Psoroptidia</taxon>
        <taxon>Analgoidea</taxon>
        <taxon>Pyroglyphidae</taxon>
        <taxon>Dermatophagoidinae</taxon>
        <taxon>Dermatophagoides</taxon>
    </lineage>
</organism>
<dbReference type="InterPro" id="IPR001079">
    <property type="entry name" value="Galectin_CRD"/>
</dbReference>
<dbReference type="SUPFAM" id="SSF49899">
    <property type="entry name" value="Concanavalin A-like lectins/glucanases"/>
    <property type="match status" value="1"/>
</dbReference>
<evidence type="ECO:0000313" key="6">
    <source>
        <dbReference type="EMBL" id="KAH9423194.1"/>
    </source>
</evidence>
<dbReference type="InterPro" id="IPR044156">
    <property type="entry name" value="Galectin-like"/>
</dbReference>
<dbReference type="EMBL" id="NJHN03000032">
    <property type="protein sequence ID" value="KAH9423194.1"/>
    <property type="molecule type" value="Genomic_DNA"/>
</dbReference>
<dbReference type="CDD" id="cd00070">
    <property type="entry name" value="GLECT"/>
    <property type="match status" value="1"/>
</dbReference>
<keyword evidence="4" id="KW-0472">Membrane</keyword>
<protein>
    <recommendedName>
        <fullName evidence="2">Galectin</fullName>
    </recommendedName>
</protein>
<feature type="region of interest" description="Disordered" evidence="3">
    <location>
        <begin position="354"/>
        <end position="377"/>
    </location>
</feature>
<evidence type="ECO:0000256" key="3">
    <source>
        <dbReference type="SAM" id="MobiDB-lite"/>
    </source>
</evidence>
<evidence type="ECO:0000256" key="2">
    <source>
        <dbReference type="RuleBase" id="RU102079"/>
    </source>
</evidence>
<feature type="compositionally biased region" description="Low complexity" evidence="3">
    <location>
        <begin position="223"/>
        <end position="232"/>
    </location>
</feature>
<feature type="compositionally biased region" description="Low complexity" evidence="3">
    <location>
        <begin position="365"/>
        <end position="377"/>
    </location>
</feature>
<reference evidence="6 7" key="1">
    <citation type="journal article" date="2018" name="J. Allergy Clin. Immunol.">
        <title>High-quality assembly of Dermatophagoides pteronyssinus genome and transcriptome reveals a wide range of novel allergens.</title>
        <authorList>
            <person name="Liu X.Y."/>
            <person name="Yang K.Y."/>
            <person name="Wang M.Q."/>
            <person name="Kwok J.S."/>
            <person name="Zeng X."/>
            <person name="Yang Z."/>
            <person name="Xiao X.J."/>
            <person name="Lau C.P."/>
            <person name="Li Y."/>
            <person name="Huang Z.M."/>
            <person name="Ba J.G."/>
            <person name="Yim A.K."/>
            <person name="Ouyang C.Y."/>
            <person name="Ngai S.M."/>
            <person name="Chan T.F."/>
            <person name="Leung E.L."/>
            <person name="Liu L."/>
            <person name="Liu Z.G."/>
            <person name="Tsui S.K."/>
        </authorList>
    </citation>
    <scope>NUCLEOTIDE SEQUENCE [LARGE SCALE GENOMIC DNA]</scope>
    <source>
        <strain evidence="6">Derp</strain>
    </source>
</reference>
<proteinExistence type="predicted"/>
<keyword evidence="1 2" id="KW-0430">Lectin</keyword>
<accession>A0ABQ8JKV6</accession>
<feature type="compositionally biased region" description="Polar residues" evidence="3">
    <location>
        <begin position="234"/>
        <end position="244"/>
    </location>
</feature>
<evidence type="ECO:0000256" key="4">
    <source>
        <dbReference type="SAM" id="Phobius"/>
    </source>
</evidence>
<dbReference type="PANTHER" id="PTHR11346">
    <property type="entry name" value="GALECTIN"/>
    <property type="match status" value="1"/>
</dbReference>
<feature type="compositionally biased region" description="Pro residues" evidence="3">
    <location>
        <begin position="203"/>
        <end position="216"/>
    </location>
</feature>
<comment type="caution">
    <text evidence="6">The sequence shown here is derived from an EMBL/GenBank/DDBJ whole genome shotgun (WGS) entry which is preliminary data.</text>
</comment>
<evidence type="ECO:0000256" key="1">
    <source>
        <dbReference type="ARBA" id="ARBA00022734"/>
    </source>
</evidence>
<feature type="transmembrane region" description="Helical" evidence="4">
    <location>
        <begin position="324"/>
        <end position="345"/>
    </location>
</feature>
<reference evidence="6 7" key="2">
    <citation type="journal article" date="2022" name="Mol. Biol. Evol.">
        <title>Comparative Genomics Reveals Insights into the Divergent Evolution of Astigmatic Mites and Household Pest Adaptations.</title>
        <authorList>
            <person name="Xiong Q."/>
            <person name="Wan A.T."/>
            <person name="Liu X."/>
            <person name="Fung C.S."/>
            <person name="Xiao X."/>
            <person name="Malainual N."/>
            <person name="Hou J."/>
            <person name="Wang L."/>
            <person name="Wang M."/>
            <person name="Yang K.Y."/>
            <person name="Cui Y."/>
            <person name="Leung E.L."/>
            <person name="Nong W."/>
            <person name="Shin S.K."/>
            <person name="Au S.W."/>
            <person name="Jeong K.Y."/>
            <person name="Chew F.T."/>
            <person name="Hui J.H."/>
            <person name="Leung T.F."/>
            <person name="Tungtrongchitr A."/>
            <person name="Zhong N."/>
            <person name="Liu Z."/>
            <person name="Tsui S.K."/>
        </authorList>
    </citation>
    <scope>NUCLEOTIDE SEQUENCE [LARGE SCALE GENOMIC DNA]</scope>
    <source>
        <strain evidence="6">Derp</strain>
    </source>
</reference>
<evidence type="ECO:0000313" key="7">
    <source>
        <dbReference type="Proteomes" id="UP000887458"/>
    </source>
</evidence>
<dbReference type="SMART" id="SM00276">
    <property type="entry name" value="GLECT"/>
    <property type="match status" value="1"/>
</dbReference>
<keyword evidence="4" id="KW-0812">Transmembrane</keyword>
<dbReference type="PROSITE" id="PS51304">
    <property type="entry name" value="GALECTIN"/>
    <property type="match status" value="1"/>
</dbReference>
<name>A0ABQ8JKV6_DERPT</name>
<gene>
    <name evidence="6" type="primary">GALE5</name>
    <name evidence="6" type="ORF">DERP_003471</name>
</gene>
<dbReference type="Pfam" id="PF00337">
    <property type="entry name" value="Gal-bind_lectin"/>
    <property type="match status" value="1"/>
</dbReference>
<keyword evidence="4" id="KW-1133">Transmembrane helix</keyword>
<dbReference type="Gene3D" id="2.60.120.200">
    <property type="match status" value="1"/>
</dbReference>